<accession>A0A3N0BHQ2</accession>
<dbReference type="PANTHER" id="PTHR30487:SF0">
    <property type="entry name" value="PREPILIN LEADER PEPTIDASE_N-METHYLTRANSFERASE-RELATED"/>
    <property type="match status" value="1"/>
</dbReference>
<evidence type="ECO:0000256" key="2">
    <source>
        <dbReference type="ARBA" id="ARBA00005801"/>
    </source>
</evidence>
<feature type="transmembrane region" description="Helical" evidence="7">
    <location>
        <begin position="13"/>
        <end position="36"/>
    </location>
</feature>
<evidence type="ECO:0000256" key="6">
    <source>
        <dbReference type="ARBA" id="ARBA00023136"/>
    </source>
</evidence>
<keyword evidence="11" id="KW-1185">Reference proteome</keyword>
<gene>
    <name evidence="10" type="ORF">DMP08_03430</name>
</gene>
<evidence type="ECO:0000313" key="10">
    <source>
        <dbReference type="EMBL" id="RNL47086.1"/>
    </source>
</evidence>
<comment type="caution">
    <text evidence="10">The sequence shown here is derived from an EMBL/GenBank/DDBJ whole genome shotgun (WGS) entry which is preliminary data.</text>
</comment>
<dbReference type="Pfam" id="PF06750">
    <property type="entry name" value="A24_N_bact"/>
    <property type="match status" value="1"/>
</dbReference>
<dbReference type="GO" id="GO:0006465">
    <property type="term" value="P:signal peptide processing"/>
    <property type="evidence" value="ECO:0007669"/>
    <property type="project" value="TreeGrafter"/>
</dbReference>
<feature type="transmembrane region" description="Helical" evidence="7">
    <location>
        <begin position="87"/>
        <end position="105"/>
    </location>
</feature>
<feature type="domain" description="Prepilin peptidase A24 N-terminal" evidence="9">
    <location>
        <begin position="22"/>
        <end position="103"/>
    </location>
</feature>
<evidence type="ECO:0000256" key="3">
    <source>
        <dbReference type="ARBA" id="ARBA00022475"/>
    </source>
</evidence>
<comment type="similarity">
    <text evidence="2">Belongs to the peptidase A24 family.</text>
</comment>
<protein>
    <submittedName>
        <fullName evidence="10">Prepilin peptidase</fullName>
    </submittedName>
</protein>
<reference evidence="11" key="1">
    <citation type="submission" date="2018-05" db="EMBL/GenBank/DDBJ databases">
        <title>Genome Sequencing of selected type strains of the family Eggerthellaceae.</title>
        <authorList>
            <person name="Danylec N."/>
            <person name="Stoll D.A."/>
            <person name="Doetsch A."/>
            <person name="Huch M."/>
        </authorList>
    </citation>
    <scope>NUCLEOTIDE SEQUENCE [LARGE SCALE GENOMIC DNA]</scope>
    <source>
        <strain evidence="11">DSM 16106</strain>
    </source>
</reference>
<feature type="transmembrane region" description="Helical" evidence="7">
    <location>
        <begin position="275"/>
        <end position="297"/>
    </location>
</feature>
<dbReference type="AlphaFoldDB" id="A0A3N0BHQ2"/>
<dbReference type="Pfam" id="PF01478">
    <property type="entry name" value="Peptidase_A24"/>
    <property type="match status" value="1"/>
</dbReference>
<keyword evidence="4 7" id="KW-0812">Transmembrane</keyword>
<comment type="subcellular location">
    <subcellularLocation>
        <location evidence="1">Cell membrane</location>
        <topology evidence="1">Multi-pass membrane protein</topology>
    </subcellularLocation>
</comment>
<proteinExistence type="inferred from homology"/>
<dbReference type="PANTHER" id="PTHR30487">
    <property type="entry name" value="TYPE 4 PREPILIN-LIKE PROTEINS LEADER PEPTIDE-PROCESSING ENZYME"/>
    <property type="match status" value="1"/>
</dbReference>
<feature type="transmembrane region" description="Helical" evidence="7">
    <location>
        <begin position="136"/>
        <end position="154"/>
    </location>
</feature>
<sequence>MSLPINIFTPGEAAILLGMVALLGACMGSFINCLAWRMVHGESVLHGRSHCPACDHALGPLDLVPIVSWLALKGRCRHCKAPISPRYALVEVVMAIVFVALAVVHGFGIPMLAYMALATILMGAALVDLDTFTIPNGFVIAALLVWAASVGFMAPPANGSFGVGSLFVSLTGFGWASVALDGLAGGLGVGGGILLFSIVFDAVTKRASLGGGDVKLLFAVGLFLGLAGSLLNLLIACIAGLVFALVRGLSASPDAVADGMVNSGSENFRTKAIPFGPAISFATVLTLLAGPAALTWYTGLFL</sequence>
<dbReference type="EMBL" id="QICD01000004">
    <property type="protein sequence ID" value="RNL47086.1"/>
    <property type="molecule type" value="Genomic_DNA"/>
</dbReference>
<dbReference type="Proteomes" id="UP000278632">
    <property type="component" value="Unassembled WGS sequence"/>
</dbReference>
<evidence type="ECO:0000256" key="5">
    <source>
        <dbReference type="ARBA" id="ARBA00022989"/>
    </source>
</evidence>
<dbReference type="InterPro" id="IPR000045">
    <property type="entry name" value="Prepilin_IV_endopep_pep"/>
</dbReference>
<dbReference type="InterPro" id="IPR010627">
    <property type="entry name" value="Prepilin_pept_A24_N"/>
</dbReference>
<evidence type="ECO:0000256" key="7">
    <source>
        <dbReference type="SAM" id="Phobius"/>
    </source>
</evidence>
<name>A0A3N0BHQ2_9ACTN</name>
<evidence type="ECO:0000259" key="9">
    <source>
        <dbReference type="Pfam" id="PF06750"/>
    </source>
</evidence>
<dbReference type="GO" id="GO:0005886">
    <property type="term" value="C:plasma membrane"/>
    <property type="evidence" value="ECO:0007669"/>
    <property type="project" value="UniProtKB-SubCell"/>
</dbReference>
<evidence type="ECO:0000256" key="4">
    <source>
        <dbReference type="ARBA" id="ARBA00022692"/>
    </source>
</evidence>
<feature type="transmembrane region" description="Helical" evidence="7">
    <location>
        <begin position="174"/>
        <end position="204"/>
    </location>
</feature>
<dbReference type="InterPro" id="IPR050882">
    <property type="entry name" value="Prepilin_peptidase/N-MTase"/>
</dbReference>
<evidence type="ECO:0000256" key="1">
    <source>
        <dbReference type="ARBA" id="ARBA00004651"/>
    </source>
</evidence>
<feature type="domain" description="Prepilin type IV endopeptidase peptidase" evidence="8">
    <location>
        <begin position="116"/>
        <end position="245"/>
    </location>
</feature>
<evidence type="ECO:0000313" key="11">
    <source>
        <dbReference type="Proteomes" id="UP000278632"/>
    </source>
</evidence>
<organism evidence="10 11">
    <name type="scientific">Paraeggerthella hongkongensis</name>
    <dbReference type="NCBI Taxonomy" id="230658"/>
    <lineage>
        <taxon>Bacteria</taxon>
        <taxon>Bacillati</taxon>
        <taxon>Actinomycetota</taxon>
        <taxon>Coriobacteriia</taxon>
        <taxon>Eggerthellales</taxon>
        <taxon>Eggerthellaceae</taxon>
        <taxon>Paraeggerthella</taxon>
    </lineage>
</organism>
<keyword evidence="6 7" id="KW-0472">Membrane</keyword>
<dbReference type="Gene3D" id="1.20.120.1220">
    <property type="match status" value="1"/>
</dbReference>
<dbReference type="OrthoDB" id="2087435at2"/>
<dbReference type="GO" id="GO:0004190">
    <property type="term" value="F:aspartic-type endopeptidase activity"/>
    <property type="evidence" value="ECO:0007669"/>
    <property type="project" value="InterPro"/>
</dbReference>
<keyword evidence="5 7" id="KW-1133">Transmembrane helix</keyword>
<evidence type="ECO:0000259" key="8">
    <source>
        <dbReference type="Pfam" id="PF01478"/>
    </source>
</evidence>
<keyword evidence="3" id="KW-1003">Cell membrane</keyword>
<feature type="transmembrane region" description="Helical" evidence="7">
    <location>
        <begin position="216"/>
        <end position="246"/>
    </location>
</feature>